<keyword evidence="10" id="KW-0969">Cilium</keyword>
<evidence type="ECO:0000256" key="1">
    <source>
        <dbReference type="ARBA" id="ARBA00003041"/>
    </source>
</evidence>
<name>A0A4Y7WQN8_9BACI</name>
<evidence type="ECO:0000256" key="5">
    <source>
        <dbReference type="ARBA" id="ARBA00022927"/>
    </source>
</evidence>
<dbReference type="AlphaFoldDB" id="A0A4Y7WQN8"/>
<feature type="coiled-coil region" evidence="8">
    <location>
        <begin position="48"/>
        <end position="101"/>
    </location>
</feature>
<comment type="similarity">
    <text evidence="2">Belongs to the FliH family.</text>
</comment>
<evidence type="ECO:0000256" key="3">
    <source>
        <dbReference type="ARBA" id="ARBA00022448"/>
    </source>
</evidence>
<evidence type="ECO:0000256" key="2">
    <source>
        <dbReference type="ARBA" id="ARBA00006602"/>
    </source>
</evidence>
<reference evidence="10 11" key="1">
    <citation type="submission" date="2019-03" db="EMBL/GenBank/DDBJ databases">
        <authorList>
            <person name="Liu G."/>
        </authorList>
    </citation>
    <scope>NUCLEOTIDE SEQUENCE [LARGE SCALE GENOMIC DNA]</scope>
    <source>
        <strain evidence="10 11">DSM 19099</strain>
    </source>
</reference>
<dbReference type="InterPro" id="IPR051472">
    <property type="entry name" value="T3SS_Stator/FliH"/>
</dbReference>
<dbReference type="GO" id="GO:0044781">
    <property type="term" value="P:bacterial-type flagellum organization"/>
    <property type="evidence" value="ECO:0007669"/>
    <property type="project" value="UniProtKB-KW"/>
</dbReference>
<comment type="caution">
    <text evidence="10">The sequence shown here is derived from an EMBL/GenBank/DDBJ whole genome shotgun (WGS) entry which is preliminary data.</text>
</comment>
<dbReference type="NCBIfam" id="TIGR03825">
    <property type="entry name" value="FliH_bacil"/>
    <property type="match status" value="1"/>
</dbReference>
<evidence type="ECO:0000256" key="6">
    <source>
        <dbReference type="ARBA" id="ARBA00023225"/>
    </source>
</evidence>
<dbReference type="GO" id="GO:0005829">
    <property type="term" value="C:cytosol"/>
    <property type="evidence" value="ECO:0007669"/>
    <property type="project" value="TreeGrafter"/>
</dbReference>
<evidence type="ECO:0000259" key="9">
    <source>
        <dbReference type="Pfam" id="PF02108"/>
    </source>
</evidence>
<evidence type="ECO:0000256" key="7">
    <source>
        <dbReference type="NCBIfam" id="TIGR03825"/>
    </source>
</evidence>
<comment type="function">
    <text evidence="1">Needed for flagellar regrowth and assembly.</text>
</comment>
<sequence length="265" mass="30133">MERTSLSNVIRVSTELSKKRAIGIQEIKQDLPSVSETVSETEVEKTLLDESKQLVAQANREAESILLEARARAKQIEVELAERATQLEQQWEERKLQAQSEGYETGFSAGESQALSIYEGKLTEAHHLLEQAQDQVEQSIVKNEPFLIELVLSIVRRVLKSELEHEGILATMVAQILQEVKDMELVKVYVHPSWYKKLVHSKEELQQQLPACQDFRIIPDGQRNETECVIVTNAGRLDASLDTQLLELKQQLTRVIGKDYVETTN</sequence>
<organism evidence="10 11">
    <name type="scientific">Shouchella lehensis</name>
    <dbReference type="NCBI Taxonomy" id="300825"/>
    <lineage>
        <taxon>Bacteria</taxon>
        <taxon>Bacillati</taxon>
        <taxon>Bacillota</taxon>
        <taxon>Bacilli</taxon>
        <taxon>Bacillales</taxon>
        <taxon>Bacillaceae</taxon>
        <taxon>Shouchella</taxon>
    </lineage>
</organism>
<dbReference type="Proteomes" id="UP000298210">
    <property type="component" value="Unassembled WGS sequence"/>
</dbReference>
<keyword evidence="10" id="KW-0966">Cell projection</keyword>
<feature type="domain" description="Flagellar assembly protein FliH/Type III secretion system HrpE" evidence="9">
    <location>
        <begin position="122"/>
        <end position="245"/>
    </location>
</feature>
<protein>
    <recommendedName>
        <fullName evidence="7">Flagellar assembly protein FliH</fullName>
    </recommendedName>
</protein>
<dbReference type="PANTHER" id="PTHR34982:SF1">
    <property type="entry name" value="FLAGELLAR ASSEMBLY PROTEIN FLIH"/>
    <property type="match status" value="1"/>
</dbReference>
<dbReference type="Pfam" id="PF02108">
    <property type="entry name" value="FliH"/>
    <property type="match status" value="1"/>
</dbReference>
<evidence type="ECO:0000256" key="4">
    <source>
        <dbReference type="ARBA" id="ARBA00022795"/>
    </source>
</evidence>
<accession>A0A4Y7WQN8</accession>
<dbReference type="EMBL" id="SNUX01000001">
    <property type="protein sequence ID" value="TES50697.1"/>
    <property type="molecule type" value="Genomic_DNA"/>
</dbReference>
<keyword evidence="6" id="KW-1006">Bacterial flagellum protein export</keyword>
<keyword evidence="5" id="KW-0653">Protein transport</keyword>
<keyword evidence="3" id="KW-0813">Transport</keyword>
<gene>
    <name evidence="10" type="primary">fliH</name>
    <name evidence="10" type="ORF">E2L03_01825</name>
</gene>
<keyword evidence="4" id="KW-1005">Bacterial flagellum biogenesis</keyword>
<evidence type="ECO:0000256" key="8">
    <source>
        <dbReference type="SAM" id="Coils"/>
    </source>
</evidence>
<keyword evidence="8" id="KW-0175">Coiled coil</keyword>
<proteinExistence type="inferred from homology"/>
<dbReference type="PANTHER" id="PTHR34982">
    <property type="entry name" value="YOP PROTEINS TRANSLOCATION PROTEIN L"/>
    <property type="match status" value="1"/>
</dbReference>
<evidence type="ECO:0000313" key="11">
    <source>
        <dbReference type="Proteomes" id="UP000298210"/>
    </source>
</evidence>
<evidence type="ECO:0000313" key="10">
    <source>
        <dbReference type="EMBL" id="TES50697.1"/>
    </source>
</evidence>
<dbReference type="InterPro" id="IPR022524">
    <property type="entry name" value="FliH_Bacilli"/>
</dbReference>
<keyword evidence="10" id="KW-0282">Flagellum</keyword>
<dbReference type="GO" id="GO:0015031">
    <property type="term" value="P:protein transport"/>
    <property type="evidence" value="ECO:0007669"/>
    <property type="project" value="UniProtKB-KW"/>
</dbReference>
<dbReference type="InterPro" id="IPR018035">
    <property type="entry name" value="Flagellar_FliH/T3SS_HrpE"/>
</dbReference>